<protein>
    <submittedName>
        <fullName evidence="5">Helix-turn-helix transcriptional regulator</fullName>
    </submittedName>
</protein>
<keyword evidence="1" id="KW-0805">Transcription regulation</keyword>
<keyword evidence="3" id="KW-0804">Transcription</keyword>
<dbReference type="PRINTS" id="PR00038">
    <property type="entry name" value="HTHLUXR"/>
</dbReference>
<comment type="caution">
    <text evidence="5">The sequence shown here is derived from an EMBL/GenBank/DDBJ whole genome shotgun (WGS) entry which is preliminary data.</text>
</comment>
<dbReference type="CDD" id="cd06170">
    <property type="entry name" value="LuxR_C_like"/>
    <property type="match status" value="1"/>
</dbReference>
<sequence>MSKTDRHDQLVVSIYDAALDPAKWPALLTEIAHYAGAVGAMIFEVETPRDQPHLLASHFSDTYDAALVQGYLVQHNDLEIADQAIFARHSRATDDIELIPDSVLAASEAELLARPNQKTMMQYGIRYRCGALLNKDQLFHDRFSMQFGSDAAEDLPLRLARASRLLPHIAKALSIGRPIQAVQKRHQTVLNALDKLDVGFCVLDSRMNVIVDNAEFRRQADEAGVYRTTPRGQLSFRSEGDLGRARALMSGVEGHGRFGARPRKEAVEADHKGQAGATEALCIDISPLNTAGEMGNGPIDGYLLMSTDTSRSYRLEMQCLAALFDLSEAESAVLELMAEGKTNKQIAEERGRSLDTVNTQVKSILSKANCENRTQAIRMATNISSGFLVRD</sequence>
<keyword evidence="2" id="KW-0238">DNA-binding</keyword>
<dbReference type="InterPro" id="IPR016032">
    <property type="entry name" value="Sig_transdc_resp-reg_C-effctor"/>
</dbReference>
<dbReference type="GO" id="GO:0003677">
    <property type="term" value="F:DNA binding"/>
    <property type="evidence" value="ECO:0007669"/>
    <property type="project" value="UniProtKB-KW"/>
</dbReference>
<evidence type="ECO:0000313" key="5">
    <source>
        <dbReference type="EMBL" id="NDW47191.1"/>
    </source>
</evidence>
<dbReference type="SUPFAM" id="SSF46894">
    <property type="entry name" value="C-terminal effector domain of the bipartite response regulators"/>
    <property type="match status" value="1"/>
</dbReference>
<dbReference type="SMART" id="SM00421">
    <property type="entry name" value="HTH_LUXR"/>
    <property type="match status" value="1"/>
</dbReference>
<dbReference type="EMBL" id="JAAGOX010000053">
    <property type="protein sequence ID" value="NDW47191.1"/>
    <property type="molecule type" value="Genomic_DNA"/>
</dbReference>
<proteinExistence type="predicted"/>
<feature type="domain" description="HTH luxR-type" evidence="4">
    <location>
        <begin position="319"/>
        <end position="384"/>
    </location>
</feature>
<dbReference type="Pfam" id="PF00196">
    <property type="entry name" value="GerE"/>
    <property type="match status" value="1"/>
</dbReference>
<gene>
    <name evidence="5" type="ORF">G0P99_19770</name>
</gene>
<dbReference type="GO" id="GO:0006355">
    <property type="term" value="P:regulation of DNA-templated transcription"/>
    <property type="evidence" value="ECO:0007669"/>
    <property type="project" value="InterPro"/>
</dbReference>
<reference evidence="5" key="1">
    <citation type="submission" date="2020-02" db="EMBL/GenBank/DDBJ databases">
        <title>Delineation of the pyrene-degrading pathway in Roseobacter clade bacteria by genomic analysis.</title>
        <authorList>
            <person name="Zhou H."/>
            <person name="Wang H."/>
        </authorList>
    </citation>
    <scope>NUCLEOTIDE SEQUENCE</scope>
    <source>
        <strain evidence="5">PrR005</strain>
    </source>
</reference>
<evidence type="ECO:0000256" key="2">
    <source>
        <dbReference type="ARBA" id="ARBA00023125"/>
    </source>
</evidence>
<dbReference type="InterPro" id="IPR036388">
    <property type="entry name" value="WH-like_DNA-bd_sf"/>
</dbReference>
<dbReference type="Gene3D" id="1.10.10.10">
    <property type="entry name" value="Winged helix-like DNA-binding domain superfamily/Winged helix DNA-binding domain"/>
    <property type="match status" value="1"/>
</dbReference>
<dbReference type="InterPro" id="IPR000792">
    <property type="entry name" value="Tscrpt_reg_LuxR_C"/>
</dbReference>
<dbReference type="RefSeq" id="WP_164132197.1">
    <property type="nucleotide sequence ID" value="NZ_JAAGOX010000053.1"/>
</dbReference>
<evidence type="ECO:0000256" key="3">
    <source>
        <dbReference type="ARBA" id="ARBA00023163"/>
    </source>
</evidence>
<name>A0A6B2NSP1_9RHOB</name>
<evidence type="ECO:0000256" key="1">
    <source>
        <dbReference type="ARBA" id="ARBA00023015"/>
    </source>
</evidence>
<evidence type="ECO:0000259" key="4">
    <source>
        <dbReference type="PROSITE" id="PS50043"/>
    </source>
</evidence>
<dbReference type="PANTHER" id="PTHR44688">
    <property type="entry name" value="DNA-BINDING TRANSCRIPTIONAL ACTIVATOR DEVR_DOSR"/>
    <property type="match status" value="1"/>
</dbReference>
<accession>A0A6B2NSP1</accession>
<dbReference type="PROSITE" id="PS50043">
    <property type="entry name" value="HTH_LUXR_2"/>
    <property type="match status" value="1"/>
</dbReference>
<dbReference type="PANTHER" id="PTHR44688:SF16">
    <property type="entry name" value="DNA-BINDING TRANSCRIPTIONAL ACTIVATOR DEVR_DOSR"/>
    <property type="match status" value="1"/>
</dbReference>
<organism evidence="5">
    <name type="scientific">Ruegeria sp. PrR005</name>
    <dbReference type="NCBI Taxonomy" id="2706882"/>
    <lineage>
        <taxon>Bacteria</taxon>
        <taxon>Pseudomonadati</taxon>
        <taxon>Pseudomonadota</taxon>
        <taxon>Alphaproteobacteria</taxon>
        <taxon>Rhodobacterales</taxon>
        <taxon>Roseobacteraceae</taxon>
        <taxon>Ruegeria</taxon>
    </lineage>
</organism>
<dbReference type="AlphaFoldDB" id="A0A6B2NSP1"/>